<sequence length="95" mass="9611">MHSPVSLSTLTLRRKAASLFLGFAVLGFAAACSATADTRTASPVTCEIALDAIPGGTRVSGILTAGRAVAGTYDLQIRSGSASIRQGGDFEARPG</sequence>
<dbReference type="GeneID" id="94367497"/>
<proteinExistence type="predicted"/>
<comment type="caution">
    <text evidence="3">The sequence shown here is derived from an EMBL/GenBank/DDBJ whole genome shotgun (WGS) entry which is preliminary data.</text>
</comment>
<feature type="signal peptide" evidence="1">
    <location>
        <begin position="1"/>
        <end position="36"/>
    </location>
</feature>
<dbReference type="InterPro" id="IPR047726">
    <property type="entry name" value="CsgH_dom"/>
</dbReference>
<dbReference type="InterPro" id="IPR048632">
    <property type="entry name" value="CsgH-like"/>
</dbReference>
<dbReference type="EMBL" id="QEYD01000027">
    <property type="protein sequence ID" value="PWE26517.1"/>
    <property type="molecule type" value="Genomic_DNA"/>
</dbReference>
<evidence type="ECO:0000313" key="3">
    <source>
        <dbReference type="EMBL" id="PWE26517.1"/>
    </source>
</evidence>
<dbReference type="Pfam" id="PF21112">
    <property type="entry name" value="CsgH"/>
    <property type="match status" value="1"/>
</dbReference>
<feature type="domain" description="CsgH-like" evidence="2">
    <location>
        <begin position="44"/>
        <end position="94"/>
    </location>
</feature>
<dbReference type="AlphaFoldDB" id="A0A2U2C3S5"/>
<keyword evidence="4" id="KW-1185">Reference proteome</keyword>
<feature type="chain" id="PRO_5015732049" description="CsgH-like domain-containing protein" evidence="1">
    <location>
        <begin position="37"/>
        <end position="95"/>
    </location>
</feature>
<accession>A0A2U2C3S5</accession>
<evidence type="ECO:0000259" key="2">
    <source>
        <dbReference type="Pfam" id="PF21112"/>
    </source>
</evidence>
<evidence type="ECO:0000256" key="1">
    <source>
        <dbReference type="SAM" id="SignalP"/>
    </source>
</evidence>
<organism evidence="3 4">
    <name type="scientific">Pararhodobacter marinus</name>
    <dbReference type="NCBI Taxonomy" id="2184063"/>
    <lineage>
        <taxon>Bacteria</taxon>
        <taxon>Pseudomonadati</taxon>
        <taxon>Pseudomonadota</taxon>
        <taxon>Alphaproteobacteria</taxon>
        <taxon>Rhodobacterales</taxon>
        <taxon>Paracoccaceae</taxon>
        <taxon>Pararhodobacter</taxon>
    </lineage>
</organism>
<dbReference type="Gene3D" id="2.60.40.2420">
    <property type="match status" value="1"/>
</dbReference>
<feature type="non-terminal residue" evidence="3">
    <location>
        <position position="95"/>
    </location>
</feature>
<reference evidence="3 4" key="1">
    <citation type="submission" date="2018-05" db="EMBL/GenBank/DDBJ databases">
        <title>Pararhodobacter marina sp. nov., isolated from deep-sea water of the Indian Ocean.</title>
        <authorList>
            <person name="Lai Q.Sr."/>
            <person name="Liu X."/>
            <person name="Shao Z."/>
        </authorList>
    </citation>
    <scope>NUCLEOTIDE SEQUENCE [LARGE SCALE GENOMIC DNA]</scope>
    <source>
        <strain evidence="3 4">CIC4N-9</strain>
    </source>
</reference>
<dbReference type="Proteomes" id="UP000244940">
    <property type="component" value="Unassembled WGS sequence"/>
</dbReference>
<evidence type="ECO:0000313" key="4">
    <source>
        <dbReference type="Proteomes" id="UP000244940"/>
    </source>
</evidence>
<name>A0A2U2C3S5_9RHOB</name>
<dbReference type="RefSeq" id="WP_146195205.1">
    <property type="nucleotide sequence ID" value="NZ_QEYD01000027.1"/>
</dbReference>
<gene>
    <name evidence="3" type="ORF">C4N9_21620</name>
</gene>
<dbReference type="OrthoDB" id="883947at2"/>
<protein>
    <recommendedName>
        <fullName evidence="2">CsgH-like domain-containing protein</fullName>
    </recommendedName>
</protein>
<keyword evidence="1" id="KW-0732">Signal</keyword>
<dbReference type="InterPro" id="IPR053722">
    <property type="entry name" value="Curli_assembly_CsgC/AgfC"/>
</dbReference>
<dbReference type="NCBIfam" id="NF041112">
    <property type="entry name" value="chap_CsgH_alph"/>
    <property type="match status" value="1"/>
</dbReference>